<dbReference type="InterPro" id="IPR010323">
    <property type="entry name" value="DUF924"/>
</dbReference>
<evidence type="ECO:0000313" key="1">
    <source>
        <dbReference type="EMBL" id="GAK67730.1"/>
    </source>
</evidence>
<dbReference type="OrthoDB" id="414698at2759"/>
<dbReference type="EMBL" id="DF830087">
    <property type="protein sequence ID" value="GAK67730.1"/>
    <property type="molecule type" value="Genomic_DNA"/>
</dbReference>
<evidence type="ECO:0000313" key="2">
    <source>
        <dbReference type="Proteomes" id="UP000053758"/>
    </source>
</evidence>
<dbReference type="RefSeq" id="XP_014654139.1">
    <property type="nucleotide sequence ID" value="XM_014798653.1"/>
</dbReference>
<sequence>MTSVATALAGRTFEELIRTEAPTLAAGVGALVDMAMFWKAAGQHRHFASSDEFDRQMTDRYSAIYPAVHSERLQPASTPEPTLAEQHLGMILLLDQYPRNAFRGSPKQFQSDPIARKWADIAIQHGSDTKVDPALRLFFYLPYSHSENIDDHNKAVQLGQQLGEPFLGFAKEHRDVIARFGRYCHRNKVLGRQTTDEERHFLENDAPAWAKA</sequence>
<reference evidence="2" key="1">
    <citation type="journal article" date="2014" name="Genome Announc.">
        <title>Draft Genome Sequence of the Yeast Pseudozyma antarctica Type Strain JCM10317, a Producer of the Glycolipid Biosurfactants, Mannosylerythritol Lipids.</title>
        <authorList>
            <person name="Saika A."/>
            <person name="Koike H."/>
            <person name="Hori T."/>
            <person name="Fukuoka T."/>
            <person name="Sato S."/>
            <person name="Habe H."/>
            <person name="Kitamoto D."/>
            <person name="Morita T."/>
        </authorList>
    </citation>
    <scope>NUCLEOTIDE SEQUENCE [LARGE SCALE GENOMIC DNA]</scope>
    <source>
        <strain evidence="2">JCM 10317</strain>
    </source>
</reference>
<accession>A0A081CM34</accession>
<dbReference type="SUPFAM" id="SSF48452">
    <property type="entry name" value="TPR-like"/>
    <property type="match status" value="1"/>
</dbReference>
<dbReference type="InterPro" id="IPR011990">
    <property type="entry name" value="TPR-like_helical_dom_sf"/>
</dbReference>
<dbReference type="Pfam" id="PF06041">
    <property type="entry name" value="DUF924"/>
    <property type="match status" value="1"/>
</dbReference>
<dbReference type="AlphaFoldDB" id="A0A081CM34"/>
<dbReference type="HOGENOM" id="CLU_065010_2_0_1"/>
<organism evidence="1 2">
    <name type="scientific">Pseudozyma antarctica</name>
    <name type="common">Yeast</name>
    <name type="synonym">Candida antarctica</name>
    <dbReference type="NCBI Taxonomy" id="84753"/>
    <lineage>
        <taxon>Eukaryota</taxon>
        <taxon>Fungi</taxon>
        <taxon>Dikarya</taxon>
        <taxon>Basidiomycota</taxon>
        <taxon>Ustilaginomycotina</taxon>
        <taxon>Ustilaginomycetes</taxon>
        <taxon>Ustilaginales</taxon>
        <taxon>Ustilaginaceae</taxon>
        <taxon>Moesziomyces</taxon>
    </lineage>
</organism>
<dbReference type="Gene3D" id="1.20.58.320">
    <property type="entry name" value="TPR-like"/>
    <property type="match status" value="1"/>
</dbReference>
<dbReference type="Proteomes" id="UP000053758">
    <property type="component" value="Unassembled WGS sequence"/>
</dbReference>
<dbReference type="GeneID" id="26306732"/>
<proteinExistence type="predicted"/>
<protein>
    <submittedName>
        <fullName evidence="1">Uncharacterized protein</fullName>
    </submittedName>
</protein>
<gene>
    <name evidence="1" type="ORF">PAN0_020c5959</name>
</gene>
<name>A0A081CM34_PSEA2</name>
<dbReference type="Gene3D" id="1.25.40.10">
    <property type="entry name" value="Tetratricopeptide repeat domain"/>
    <property type="match status" value="1"/>
</dbReference>
<keyword evidence="2" id="KW-1185">Reference proteome</keyword>